<keyword evidence="1" id="KW-0663">Pyridoxal phosphate</keyword>
<proteinExistence type="inferred from homology"/>
<dbReference type="PANTHER" id="PTHR30244">
    <property type="entry name" value="TRANSAMINASE"/>
    <property type="match status" value="1"/>
</dbReference>
<gene>
    <name evidence="2" type="ORF">UY70_C0006G0027</name>
</gene>
<dbReference type="Proteomes" id="UP000034185">
    <property type="component" value="Unassembled WGS sequence"/>
</dbReference>
<dbReference type="Pfam" id="PF01041">
    <property type="entry name" value="DegT_DnrJ_EryC1"/>
    <property type="match status" value="1"/>
</dbReference>
<dbReference type="InterPro" id="IPR015424">
    <property type="entry name" value="PyrdxlP-dep_Trfase"/>
</dbReference>
<organism evidence="2 3">
    <name type="scientific">Candidatus Kaiserbacteria bacterium GW2011_GWB1_52_6</name>
    <dbReference type="NCBI Taxonomy" id="1618674"/>
    <lineage>
        <taxon>Bacteria</taxon>
        <taxon>Candidatus Kaiseribacteriota</taxon>
    </lineage>
</organism>
<evidence type="ECO:0008006" key="4">
    <source>
        <dbReference type="Google" id="ProtNLM"/>
    </source>
</evidence>
<evidence type="ECO:0000313" key="3">
    <source>
        <dbReference type="Proteomes" id="UP000034185"/>
    </source>
</evidence>
<accession>A0A0G1X9H9</accession>
<dbReference type="InterPro" id="IPR015421">
    <property type="entry name" value="PyrdxlP-dep_Trfase_major"/>
</dbReference>
<dbReference type="InterPro" id="IPR000653">
    <property type="entry name" value="DegT/StrS_aminotransferase"/>
</dbReference>
<dbReference type="AlphaFoldDB" id="A0A0G1X9H9"/>
<dbReference type="GO" id="GO:0030170">
    <property type="term" value="F:pyridoxal phosphate binding"/>
    <property type="evidence" value="ECO:0007669"/>
    <property type="project" value="TreeGrafter"/>
</dbReference>
<name>A0A0G1X9H9_9BACT</name>
<dbReference type="GO" id="GO:0008483">
    <property type="term" value="F:transaminase activity"/>
    <property type="evidence" value="ECO:0007669"/>
    <property type="project" value="TreeGrafter"/>
</dbReference>
<dbReference type="GO" id="GO:0000271">
    <property type="term" value="P:polysaccharide biosynthetic process"/>
    <property type="evidence" value="ECO:0007669"/>
    <property type="project" value="TreeGrafter"/>
</dbReference>
<comment type="caution">
    <text evidence="2">The sequence shown here is derived from an EMBL/GenBank/DDBJ whole genome shotgun (WGS) entry which is preliminary data.</text>
</comment>
<dbReference type="SUPFAM" id="SSF53383">
    <property type="entry name" value="PLP-dependent transferases"/>
    <property type="match status" value="1"/>
</dbReference>
<dbReference type="Gene3D" id="3.40.640.10">
    <property type="entry name" value="Type I PLP-dependent aspartate aminotransferase-like (Major domain)"/>
    <property type="match status" value="1"/>
</dbReference>
<evidence type="ECO:0000256" key="1">
    <source>
        <dbReference type="RuleBase" id="RU004508"/>
    </source>
</evidence>
<dbReference type="EMBL" id="LCRA01000006">
    <property type="protein sequence ID" value="KKW27878.1"/>
    <property type="molecule type" value="Genomic_DNA"/>
</dbReference>
<dbReference type="PANTHER" id="PTHR30244:SF34">
    <property type="entry name" value="DTDP-4-AMINO-4,6-DIDEOXYGALACTOSE TRANSAMINASE"/>
    <property type="match status" value="1"/>
</dbReference>
<comment type="similarity">
    <text evidence="1">Belongs to the DegT/DnrJ/EryC1 family.</text>
</comment>
<protein>
    <recommendedName>
        <fullName evidence="4">DegT/DnrJ/EryC1/StrS aminotransferase</fullName>
    </recommendedName>
</protein>
<sequence>MITHYHFLPPRKLYKILWASRNDIARVEALLHDFFGKPVVLLNAARTGAFIALSAKGFKRTAEVLVPPYPPKCMLDTIGERAVPTLHAGPRTKAVLLVHQYGYPQKMDVVMPIAREKNLMVIEDSASSFGSRYKGTLVGTFGDVAIFTFPKAFQTILGGCMVTDDEEILSYARNYLKKQDTFVWRSVSTLALFAAAFEYATFSGRFHSFANHMLGLAYSKFLFFPNPNKRVCHLFPNTEEEFIRQIEARKENLAIFREYFGGTPAYPKEVEEDSDVVPFVAPYFGEREKLDRVVEALSKKDIRSGVYHFDINRNMFDQRYVPTVSVPVHQGIDKSTMRDICEIIQRA</sequence>
<reference evidence="2 3" key="1">
    <citation type="journal article" date="2015" name="Nature">
        <title>rRNA introns, odd ribosomes, and small enigmatic genomes across a large radiation of phyla.</title>
        <authorList>
            <person name="Brown C.T."/>
            <person name="Hug L.A."/>
            <person name="Thomas B.C."/>
            <person name="Sharon I."/>
            <person name="Castelle C.J."/>
            <person name="Singh A."/>
            <person name="Wilkins M.J."/>
            <person name="Williams K.H."/>
            <person name="Banfield J.F."/>
        </authorList>
    </citation>
    <scope>NUCLEOTIDE SEQUENCE [LARGE SCALE GENOMIC DNA]</scope>
</reference>
<evidence type="ECO:0000313" key="2">
    <source>
        <dbReference type="EMBL" id="KKW27878.1"/>
    </source>
</evidence>